<dbReference type="GO" id="GO:0005829">
    <property type="term" value="C:cytosol"/>
    <property type="evidence" value="ECO:0007669"/>
    <property type="project" value="TreeGrafter"/>
</dbReference>
<comment type="caution">
    <text evidence="2">The sequence shown here is derived from an EMBL/GenBank/DDBJ whole genome shotgun (WGS) entry which is preliminary data.</text>
</comment>
<evidence type="ECO:0000313" key="2">
    <source>
        <dbReference type="EMBL" id="MPN41848.1"/>
    </source>
</evidence>
<dbReference type="PANTHER" id="PTHR30419">
    <property type="entry name" value="HTH-TYPE TRANSCRIPTIONAL REGULATOR YBHD"/>
    <property type="match status" value="1"/>
</dbReference>
<dbReference type="Gene3D" id="3.40.190.290">
    <property type="match status" value="1"/>
</dbReference>
<dbReference type="InterPro" id="IPR050950">
    <property type="entry name" value="HTH-type_LysR_regulators"/>
</dbReference>
<dbReference type="SUPFAM" id="SSF53850">
    <property type="entry name" value="Periplasmic binding protein-like II"/>
    <property type="match status" value="1"/>
</dbReference>
<dbReference type="InterPro" id="IPR005119">
    <property type="entry name" value="LysR_subst-bd"/>
</dbReference>
<gene>
    <name evidence="2" type="ORF">SDC9_189403</name>
</gene>
<proteinExistence type="predicted"/>
<dbReference type="GO" id="GO:0006355">
    <property type="term" value="P:regulation of DNA-templated transcription"/>
    <property type="evidence" value="ECO:0007669"/>
    <property type="project" value="TreeGrafter"/>
</dbReference>
<dbReference type="Pfam" id="PF03466">
    <property type="entry name" value="LysR_substrate"/>
    <property type="match status" value="1"/>
</dbReference>
<sequence length="72" mass="8016">MTVAGLVEARLGVALIPHIAGLNNENIVFIPVLEPKCSRTIGIAWNKDRYLSPVAKRFKEFVAASFLQKHQQ</sequence>
<dbReference type="EMBL" id="VSSQ01099166">
    <property type="protein sequence ID" value="MPN41848.1"/>
    <property type="molecule type" value="Genomic_DNA"/>
</dbReference>
<dbReference type="AlphaFoldDB" id="A0A645HS15"/>
<name>A0A645HS15_9ZZZZ</name>
<protein>
    <recommendedName>
        <fullName evidence="1">LysR substrate-binding domain-containing protein</fullName>
    </recommendedName>
</protein>
<accession>A0A645HS15</accession>
<organism evidence="2">
    <name type="scientific">bioreactor metagenome</name>
    <dbReference type="NCBI Taxonomy" id="1076179"/>
    <lineage>
        <taxon>unclassified sequences</taxon>
        <taxon>metagenomes</taxon>
        <taxon>ecological metagenomes</taxon>
    </lineage>
</organism>
<reference evidence="2" key="1">
    <citation type="submission" date="2019-08" db="EMBL/GenBank/DDBJ databases">
        <authorList>
            <person name="Kucharzyk K."/>
            <person name="Murdoch R.W."/>
            <person name="Higgins S."/>
            <person name="Loffler F."/>
        </authorList>
    </citation>
    <scope>NUCLEOTIDE SEQUENCE</scope>
</reference>
<dbReference type="PANTHER" id="PTHR30419:SF28">
    <property type="entry name" value="HTH-TYPE TRANSCRIPTIONAL REGULATOR BSDA"/>
    <property type="match status" value="1"/>
</dbReference>
<feature type="domain" description="LysR substrate-binding" evidence="1">
    <location>
        <begin position="2"/>
        <end position="65"/>
    </location>
</feature>
<evidence type="ECO:0000259" key="1">
    <source>
        <dbReference type="Pfam" id="PF03466"/>
    </source>
</evidence>